<comment type="caution">
    <text evidence="9">The sequence shown here is derived from an EMBL/GenBank/DDBJ whole genome shotgun (WGS) entry which is preliminary data.</text>
</comment>
<comment type="similarity">
    <text evidence="2">Belongs to the peptidase S54 family.</text>
</comment>
<evidence type="ECO:0000256" key="4">
    <source>
        <dbReference type="ARBA" id="ARBA00022801"/>
    </source>
</evidence>
<feature type="transmembrane region" description="Helical" evidence="7">
    <location>
        <begin position="174"/>
        <end position="192"/>
    </location>
</feature>
<reference evidence="9 10" key="1">
    <citation type="journal article" date="2019" name="Indoor Air">
        <title>Impacts of indoor surface finishes on bacterial viability.</title>
        <authorList>
            <person name="Hu J."/>
            <person name="Maamar S.B."/>
            <person name="Glawe A.J."/>
            <person name="Gottel N."/>
            <person name="Gilbert J.A."/>
            <person name="Hartmann E.M."/>
        </authorList>
    </citation>
    <scope>NUCLEOTIDE SEQUENCE [LARGE SCALE GENOMIC DNA]</scope>
    <source>
        <strain evidence="9 10">AF060A6</strain>
    </source>
</reference>
<evidence type="ECO:0000259" key="8">
    <source>
        <dbReference type="Pfam" id="PF01694"/>
    </source>
</evidence>
<dbReference type="EMBL" id="SLUB01000052">
    <property type="protein sequence ID" value="THE10207.1"/>
    <property type="molecule type" value="Genomic_DNA"/>
</dbReference>
<name>A0A4S3PL50_9BACI</name>
<protein>
    <submittedName>
        <fullName evidence="9">Rhomboid family intramembrane serine protease</fullName>
    </submittedName>
</protein>
<evidence type="ECO:0000256" key="7">
    <source>
        <dbReference type="SAM" id="Phobius"/>
    </source>
</evidence>
<evidence type="ECO:0000256" key="2">
    <source>
        <dbReference type="ARBA" id="ARBA00009045"/>
    </source>
</evidence>
<keyword evidence="5 7" id="KW-1133">Transmembrane helix</keyword>
<feature type="transmembrane region" description="Helical" evidence="7">
    <location>
        <begin position="151"/>
        <end position="168"/>
    </location>
</feature>
<evidence type="ECO:0000256" key="5">
    <source>
        <dbReference type="ARBA" id="ARBA00022989"/>
    </source>
</evidence>
<dbReference type="InterPro" id="IPR050925">
    <property type="entry name" value="Rhomboid_protease_S54"/>
</dbReference>
<dbReference type="GO" id="GO:0006508">
    <property type="term" value="P:proteolysis"/>
    <property type="evidence" value="ECO:0007669"/>
    <property type="project" value="UniProtKB-KW"/>
</dbReference>
<gene>
    <name evidence="9" type="ORF">E1I69_19710</name>
</gene>
<evidence type="ECO:0000256" key="3">
    <source>
        <dbReference type="ARBA" id="ARBA00022692"/>
    </source>
</evidence>
<organism evidence="9 10">
    <name type="scientific">Bacillus timonensis</name>
    <dbReference type="NCBI Taxonomy" id="1033734"/>
    <lineage>
        <taxon>Bacteria</taxon>
        <taxon>Bacillati</taxon>
        <taxon>Bacillota</taxon>
        <taxon>Bacilli</taxon>
        <taxon>Bacillales</taxon>
        <taxon>Bacillaceae</taxon>
        <taxon>Bacillus</taxon>
    </lineage>
</organism>
<feature type="domain" description="Peptidase S54 rhomboid" evidence="8">
    <location>
        <begin position="56"/>
        <end position="192"/>
    </location>
</feature>
<dbReference type="PANTHER" id="PTHR43731">
    <property type="entry name" value="RHOMBOID PROTEASE"/>
    <property type="match status" value="1"/>
</dbReference>
<dbReference type="SUPFAM" id="SSF144091">
    <property type="entry name" value="Rhomboid-like"/>
    <property type="match status" value="1"/>
</dbReference>
<dbReference type="InterPro" id="IPR035952">
    <property type="entry name" value="Rhomboid-like_sf"/>
</dbReference>
<evidence type="ECO:0000313" key="10">
    <source>
        <dbReference type="Proteomes" id="UP000306477"/>
    </source>
</evidence>
<dbReference type="OrthoDB" id="9813074at2"/>
<keyword evidence="4" id="KW-0378">Hydrolase</keyword>
<dbReference type="Pfam" id="PF01694">
    <property type="entry name" value="Rhomboid"/>
    <property type="match status" value="1"/>
</dbReference>
<feature type="transmembrane region" description="Helical" evidence="7">
    <location>
        <begin position="219"/>
        <end position="238"/>
    </location>
</feature>
<keyword evidence="10" id="KW-1185">Reference proteome</keyword>
<dbReference type="Gene3D" id="1.20.1540.10">
    <property type="entry name" value="Rhomboid-like"/>
    <property type="match status" value="1"/>
</dbReference>
<keyword evidence="3 7" id="KW-0812">Transmembrane</keyword>
<dbReference type="AlphaFoldDB" id="A0A4S3PL50"/>
<dbReference type="PANTHER" id="PTHR43731:SF14">
    <property type="entry name" value="PRESENILIN-ASSOCIATED RHOMBOID-LIKE PROTEIN, MITOCHONDRIAL"/>
    <property type="match status" value="1"/>
</dbReference>
<dbReference type="InterPro" id="IPR022764">
    <property type="entry name" value="Peptidase_S54_rhomboid_dom"/>
</dbReference>
<keyword evidence="9" id="KW-0645">Protease</keyword>
<accession>A0A4S3PL50</accession>
<evidence type="ECO:0000256" key="6">
    <source>
        <dbReference type="ARBA" id="ARBA00023136"/>
    </source>
</evidence>
<comment type="subcellular location">
    <subcellularLocation>
        <location evidence="1">Membrane</location>
        <topology evidence="1">Multi-pass membrane protein</topology>
    </subcellularLocation>
</comment>
<sequence length="239" mass="27025">MFIRTESFRQFLRLYPIISIIIAIHILLWLLIFLSLPFGTTLLQHMIGFNFLISEGEYWRLVTPIFVHSGFGHMLFNSFSLVLFGPALENMLGKGKFVIAYLLTGILANLATFYIEPLEFAHVGSSGAIFGLFGIYLYMVVFRKDLINHMNSQLIITILVIGLVMTFINSNVNIVAHIFGFIAGAIVAPLVLPKTSGQPQIIMAGDTSYRPRMRIPRHFSIKHLLWLIIIILVILGIFL</sequence>
<dbReference type="RefSeq" id="WP_136381282.1">
    <property type="nucleotide sequence ID" value="NZ_SLUB01000052.1"/>
</dbReference>
<dbReference type="GO" id="GO:0016020">
    <property type="term" value="C:membrane"/>
    <property type="evidence" value="ECO:0007669"/>
    <property type="project" value="UniProtKB-SubCell"/>
</dbReference>
<feature type="transmembrane region" description="Helical" evidence="7">
    <location>
        <begin position="121"/>
        <end position="139"/>
    </location>
</feature>
<dbReference type="Proteomes" id="UP000306477">
    <property type="component" value="Unassembled WGS sequence"/>
</dbReference>
<feature type="transmembrane region" description="Helical" evidence="7">
    <location>
        <begin position="12"/>
        <end position="38"/>
    </location>
</feature>
<evidence type="ECO:0000256" key="1">
    <source>
        <dbReference type="ARBA" id="ARBA00004141"/>
    </source>
</evidence>
<dbReference type="GO" id="GO:0004252">
    <property type="term" value="F:serine-type endopeptidase activity"/>
    <property type="evidence" value="ECO:0007669"/>
    <property type="project" value="InterPro"/>
</dbReference>
<dbReference type="STRING" id="1033734.GCA_000285535_04322"/>
<feature type="transmembrane region" description="Helical" evidence="7">
    <location>
        <begin position="58"/>
        <end position="85"/>
    </location>
</feature>
<feature type="transmembrane region" description="Helical" evidence="7">
    <location>
        <begin position="97"/>
        <end position="115"/>
    </location>
</feature>
<proteinExistence type="inferred from homology"/>
<evidence type="ECO:0000313" key="9">
    <source>
        <dbReference type="EMBL" id="THE10207.1"/>
    </source>
</evidence>
<keyword evidence="6 7" id="KW-0472">Membrane</keyword>